<dbReference type="Gene3D" id="2.60.220.10">
    <property type="entry name" value="Polysaccharide lyase family 8-like, C-terminal"/>
    <property type="match status" value="1"/>
</dbReference>
<dbReference type="Pfam" id="PF02884">
    <property type="entry name" value="Lyase_8_C"/>
    <property type="match status" value="1"/>
</dbReference>
<dbReference type="PANTHER" id="PTHR38481:SF1">
    <property type="entry name" value="HYALURONATE LYASE"/>
    <property type="match status" value="1"/>
</dbReference>
<dbReference type="InterPro" id="IPR014718">
    <property type="entry name" value="GH-type_carb-bd"/>
</dbReference>
<keyword evidence="4 8" id="KW-0732">Signal</keyword>
<dbReference type="GO" id="GO:0005576">
    <property type="term" value="C:extracellular region"/>
    <property type="evidence" value="ECO:0007669"/>
    <property type="project" value="InterPro"/>
</dbReference>
<evidence type="ECO:0000259" key="10">
    <source>
        <dbReference type="Pfam" id="PF02884"/>
    </source>
</evidence>
<accession>A0AAE3IQP4</accession>
<evidence type="ECO:0000313" key="13">
    <source>
        <dbReference type="Proteomes" id="UP001209317"/>
    </source>
</evidence>
<feature type="active site" evidence="7">
    <location>
        <position position="230"/>
    </location>
</feature>
<feature type="signal peptide" evidence="8">
    <location>
        <begin position="1"/>
        <end position="16"/>
    </location>
</feature>
<dbReference type="SUPFAM" id="SSF49863">
    <property type="entry name" value="Hyaluronate lyase-like, C-terminal domain"/>
    <property type="match status" value="1"/>
</dbReference>
<dbReference type="InterPro" id="IPR038970">
    <property type="entry name" value="Lyase_8"/>
</dbReference>
<dbReference type="RefSeq" id="WP_263038136.1">
    <property type="nucleotide sequence ID" value="NZ_JAOTPL010000011.1"/>
</dbReference>
<dbReference type="GO" id="GO:0005975">
    <property type="term" value="P:carbohydrate metabolic process"/>
    <property type="evidence" value="ECO:0007669"/>
    <property type="project" value="InterPro"/>
</dbReference>
<evidence type="ECO:0000256" key="5">
    <source>
        <dbReference type="ARBA" id="ARBA00022837"/>
    </source>
</evidence>
<evidence type="ECO:0000256" key="3">
    <source>
        <dbReference type="ARBA" id="ARBA00011245"/>
    </source>
</evidence>
<evidence type="ECO:0000256" key="7">
    <source>
        <dbReference type="PIRSR" id="PIRSR638970-1"/>
    </source>
</evidence>
<evidence type="ECO:0000259" key="9">
    <source>
        <dbReference type="Pfam" id="PF02278"/>
    </source>
</evidence>
<keyword evidence="6 12" id="KW-0456">Lyase</keyword>
<dbReference type="GO" id="GO:0030246">
    <property type="term" value="F:carbohydrate binding"/>
    <property type="evidence" value="ECO:0007669"/>
    <property type="project" value="InterPro"/>
</dbReference>
<evidence type="ECO:0000259" key="11">
    <source>
        <dbReference type="Pfam" id="PF08124"/>
    </source>
</evidence>
<feature type="active site" evidence="7">
    <location>
        <position position="284"/>
    </location>
</feature>
<organism evidence="12 13">
    <name type="scientific">Haoranjiania flava</name>
    <dbReference type="NCBI Taxonomy" id="1856322"/>
    <lineage>
        <taxon>Bacteria</taxon>
        <taxon>Pseudomonadati</taxon>
        <taxon>Bacteroidota</taxon>
        <taxon>Chitinophagia</taxon>
        <taxon>Chitinophagales</taxon>
        <taxon>Chitinophagaceae</taxon>
        <taxon>Haoranjiania</taxon>
    </lineage>
</organism>
<dbReference type="Pfam" id="PF02278">
    <property type="entry name" value="Lyase_8"/>
    <property type="match status" value="1"/>
</dbReference>
<comment type="subunit">
    <text evidence="3">Monomer.</text>
</comment>
<name>A0AAE3IQP4_9BACT</name>
<dbReference type="EMBL" id="JAOTPL010000011">
    <property type="protein sequence ID" value="MCU7694651.1"/>
    <property type="molecule type" value="Genomic_DNA"/>
</dbReference>
<dbReference type="AlphaFoldDB" id="A0AAE3IQP4"/>
<dbReference type="Proteomes" id="UP001209317">
    <property type="component" value="Unassembled WGS sequence"/>
</dbReference>
<evidence type="ECO:0000256" key="1">
    <source>
        <dbReference type="ARBA" id="ARBA00001913"/>
    </source>
</evidence>
<feature type="domain" description="Polysaccharide lyase family 8 central" evidence="9">
    <location>
        <begin position="341"/>
        <end position="587"/>
    </location>
</feature>
<dbReference type="InterPro" id="IPR003159">
    <property type="entry name" value="Lyase_8_central_dom"/>
</dbReference>
<dbReference type="Gene3D" id="1.50.10.100">
    <property type="entry name" value="Chondroitin AC/alginate lyase"/>
    <property type="match status" value="1"/>
</dbReference>
<keyword evidence="5" id="KW-0106">Calcium</keyword>
<dbReference type="Pfam" id="PF08124">
    <property type="entry name" value="Lyase_8_N"/>
    <property type="match status" value="1"/>
</dbReference>
<comment type="caution">
    <text evidence="12">The sequence shown here is derived from an EMBL/GenBank/DDBJ whole genome shotgun (WGS) entry which is preliminary data.</text>
</comment>
<evidence type="ECO:0000313" key="12">
    <source>
        <dbReference type="EMBL" id="MCU7694651.1"/>
    </source>
</evidence>
<dbReference type="InterPro" id="IPR011013">
    <property type="entry name" value="Gal_mutarotase_sf_dom"/>
</dbReference>
<comment type="similarity">
    <text evidence="2">Belongs to the polysaccharide lyase 8 family.</text>
</comment>
<dbReference type="SUPFAM" id="SSF74650">
    <property type="entry name" value="Galactose mutarotase-like"/>
    <property type="match status" value="1"/>
</dbReference>
<reference evidence="12" key="1">
    <citation type="submission" date="2022-10" db="EMBL/GenBank/DDBJ databases">
        <authorList>
            <person name="Kim H.S."/>
            <person name="Kim J.-S."/>
            <person name="Suh M.K."/>
            <person name="Eom M.K."/>
            <person name="Lee J.-S."/>
        </authorList>
    </citation>
    <scope>NUCLEOTIDE SEQUENCE</scope>
    <source>
        <strain evidence="12">LIP-5</strain>
    </source>
</reference>
<dbReference type="InterPro" id="IPR011071">
    <property type="entry name" value="Lyase_8-like_C"/>
</dbReference>
<protein>
    <submittedName>
        <fullName evidence="12">Polysaccharide lyase beta-sandwich domain-containing protein</fullName>
    </submittedName>
</protein>
<evidence type="ECO:0000256" key="4">
    <source>
        <dbReference type="ARBA" id="ARBA00022729"/>
    </source>
</evidence>
<sequence length="700" mass="79204">MKKLFFILLCSFLSLAAYPQDDMPLILSRILKELYAKSSDNQLLRSMLEYDNMRPDGSWADIDYASTHATNWPPIRHLERMQLMAVAFSKPNSIYAGNQDIYQKLVKGMQYWYTQNPKSSNWWHNDISAPQYIGRILLLTKSAKTPLPPDLQVALLAKMQEAQPPFTFTGANKLDIAIHNIYRALYTNNEKLMTTAVREAFQPINFTTEEGLQHDYSYLQHKEQLMISAYGLVFLTGEYRVAAWLAGTKYALQEEKRHMLNNFFFNTFARTLRGRYIDYNVEGRGVSRPNTLDKKSLAAKDDNALLNIIAIVSPEKEKELQVLQQRISQSALPSYQVAPSHTYFWRGDYTLHTRPAYSFHVRTVSKRTIRTEAGNGENLLATVIPDGSVNLVRRGDEYYNIMPVWEWDKIPGVTARDYDTAVTLKKHWGEYGSTDFVGGVTDSVYGATAYTQEYDDVQAKKGYFFFDKEVVCMGAGITSNAPQNITTTLNQSWSRGKVFINEKDKISEVKNNTAYNNINWLWHDSIAYCFLQPAAVHISNAVQSGSWTAINKNRKGEEKGKVFKAWINHHANPVNASYAYVVVPGVSAKDLPVYNYAAIKNLSNTAVLQAVHHQELDIVQAIFYEPGSLQAGDVKIQVEHPCILQIKDLTGRIQLSIAEPTGRYANLKVEVTTPRAGKKIIPVTLPQAPYAGSSVILNIQ</sequence>
<evidence type="ECO:0000256" key="8">
    <source>
        <dbReference type="SAM" id="SignalP"/>
    </source>
</evidence>
<keyword evidence="13" id="KW-1185">Reference proteome</keyword>
<feature type="domain" description="Polysaccharide lyase 8 N-terminal alpha-helical" evidence="11">
    <location>
        <begin position="54"/>
        <end position="321"/>
    </location>
</feature>
<feature type="active site" evidence="7">
    <location>
        <position position="221"/>
    </location>
</feature>
<gene>
    <name evidence="12" type="ORF">OD355_09005</name>
</gene>
<dbReference type="InterPro" id="IPR012970">
    <property type="entry name" value="Lyase_8_alpha_N"/>
</dbReference>
<dbReference type="InterPro" id="IPR008929">
    <property type="entry name" value="Chondroitin_lyas"/>
</dbReference>
<proteinExistence type="inferred from homology"/>
<comment type="cofactor">
    <cofactor evidence="1">
        <name>Ca(2+)</name>
        <dbReference type="ChEBI" id="CHEBI:29108"/>
    </cofactor>
</comment>
<dbReference type="GO" id="GO:0016837">
    <property type="term" value="F:carbon-oxygen lyase activity, acting on polysaccharides"/>
    <property type="evidence" value="ECO:0007669"/>
    <property type="project" value="UniProtKB-ARBA"/>
</dbReference>
<dbReference type="InterPro" id="IPR004103">
    <property type="entry name" value="Lyase_8_C"/>
</dbReference>
<dbReference type="PANTHER" id="PTHR38481">
    <property type="entry name" value="HYALURONATE LYASE"/>
    <property type="match status" value="1"/>
</dbReference>
<evidence type="ECO:0000256" key="6">
    <source>
        <dbReference type="ARBA" id="ARBA00023239"/>
    </source>
</evidence>
<feature type="chain" id="PRO_5041902074" evidence="8">
    <location>
        <begin position="17"/>
        <end position="700"/>
    </location>
</feature>
<feature type="domain" description="Polysaccharide lyase family 8 C-terminal" evidence="10">
    <location>
        <begin position="602"/>
        <end position="661"/>
    </location>
</feature>
<dbReference type="SUPFAM" id="SSF48230">
    <property type="entry name" value="Chondroitin AC/alginate lyase"/>
    <property type="match status" value="1"/>
</dbReference>
<evidence type="ECO:0000256" key="2">
    <source>
        <dbReference type="ARBA" id="ARBA00006699"/>
    </source>
</evidence>
<dbReference type="Gene3D" id="2.70.98.10">
    <property type="match status" value="1"/>
</dbReference>